<dbReference type="SUPFAM" id="SSF51730">
    <property type="entry name" value="FAD-linked oxidoreductase"/>
    <property type="match status" value="1"/>
</dbReference>
<comment type="pathway">
    <text evidence="2">One-carbon metabolism; tetrahydrofolate interconversion.</text>
</comment>
<keyword evidence="6" id="KW-0274">FAD</keyword>
<dbReference type="Pfam" id="PF02574">
    <property type="entry name" value="S-methyl_trans"/>
    <property type="match status" value="1"/>
</dbReference>
<dbReference type="GO" id="GO:0032259">
    <property type="term" value="P:methylation"/>
    <property type="evidence" value="ECO:0007669"/>
    <property type="project" value="UniProtKB-KW"/>
</dbReference>
<dbReference type="InterPro" id="IPR036589">
    <property type="entry name" value="HCY_dom_sf"/>
</dbReference>
<evidence type="ECO:0000256" key="8">
    <source>
        <dbReference type="PROSITE-ProRule" id="PRU00333"/>
    </source>
</evidence>
<evidence type="ECO:0000256" key="7">
    <source>
        <dbReference type="ARBA" id="ARBA00023002"/>
    </source>
</evidence>
<dbReference type="GO" id="GO:0004489">
    <property type="term" value="F:methylenetetrahydrofolate reductase [NAD(P)H] activity"/>
    <property type="evidence" value="ECO:0007669"/>
    <property type="project" value="UniProtKB-EC"/>
</dbReference>
<dbReference type="NCBIfam" id="NF006396">
    <property type="entry name" value="PRK08645.1"/>
    <property type="match status" value="1"/>
</dbReference>
<evidence type="ECO:0000256" key="1">
    <source>
        <dbReference type="ARBA" id="ARBA00001974"/>
    </source>
</evidence>
<keyword evidence="11" id="KW-1185">Reference proteome</keyword>
<accession>A0ABX7PX83</accession>
<dbReference type="PROSITE" id="PS50970">
    <property type="entry name" value="HCY"/>
    <property type="match status" value="1"/>
</dbReference>
<feature type="domain" description="Hcy-binding" evidence="9">
    <location>
        <begin position="7"/>
        <end position="292"/>
    </location>
</feature>
<dbReference type="InterPro" id="IPR003726">
    <property type="entry name" value="HCY_dom"/>
</dbReference>
<keyword evidence="3 10" id="KW-0489">Methyltransferase</keyword>
<evidence type="ECO:0000313" key="10">
    <source>
        <dbReference type="EMBL" id="QSR87176.1"/>
    </source>
</evidence>
<dbReference type="SUPFAM" id="SSF82282">
    <property type="entry name" value="Homocysteine S-methyltransferase"/>
    <property type="match status" value="1"/>
</dbReference>
<dbReference type="GO" id="GO:0008168">
    <property type="term" value="F:methyltransferase activity"/>
    <property type="evidence" value="ECO:0007669"/>
    <property type="project" value="UniProtKB-KW"/>
</dbReference>
<dbReference type="EMBL" id="CP065956">
    <property type="protein sequence ID" value="QSR87176.1"/>
    <property type="molecule type" value="Genomic_DNA"/>
</dbReference>
<proteinExistence type="predicted"/>
<protein>
    <submittedName>
        <fullName evidence="10">Bifunctional homocysteine S-methyltransferase/methylenetetrahydrofolate reductase</fullName>
        <ecNumber evidence="10">1.5.1.20</ecNumber>
        <ecNumber evidence="10">2.1.1.10</ecNumber>
    </submittedName>
</protein>
<evidence type="ECO:0000256" key="3">
    <source>
        <dbReference type="ARBA" id="ARBA00022603"/>
    </source>
</evidence>
<dbReference type="PANTHER" id="PTHR11103">
    <property type="entry name" value="SLR1189 PROTEIN"/>
    <property type="match status" value="1"/>
</dbReference>
<dbReference type="Proteomes" id="UP000663088">
    <property type="component" value="Chromosome"/>
</dbReference>
<dbReference type="InterPro" id="IPR003171">
    <property type="entry name" value="Mehydrof_redctse-like"/>
</dbReference>
<dbReference type="Pfam" id="PF02219">
    <property type="entry name" value="MTHFR"/>
    <property type="match status" value="1"/>
</dbReference>
<evidence type="ECO:0000256" key="6">
    <source>
        <dbReference type="ARBA" id="ARBA00022827"/>
    </source>
</evidence>
<evidence type="ECO:0000256" key="2">
    <source>
        <dbReference type="ARBA" id="ARBA00004777"/>
    </source>
</evidence>
<keyword evidence="7 10" id="KW-0560">Oxidoreductase</keyword>
<evidence type="ECO:0000256" key="4">
    <source>
        <dbReference type="ARBA" id="ARBA00022630"/>
    </source>
</evidence>
<keyword evidence="5 10" id="KW-0808">Transferase</keyword>
<name>A0ABX7PX83_9BACT</name>
<dbReference type="Gene3D" id="3.20.20.220">
    <property type="match status" value="1"/>
</dbReference>
<comment type="caution">
    <text evidence="8">Lacks conserved residue(s) required for the propagation of feature annotation.</text>
</comment>
<evidence type="ECO:0000256" key="5">
    <source>
        <dbReference type="ARBA" id="ARBA00022679"/>
    </source>
</evidence>
<reference evidence="10 11" key="1">
    <citation type="submission" date="2020-12" db="EMBL/GenBank/DDBJ databases">
        <authorList>
            <person name="Awala S.I."/>
            <person name="Gwak J.-H."/>
            <person name="Kim S.-J."/>
            <person name="Rhee S.-K."/>
        </authorList>
    </citation>
    <scope>NUCLEOTIDE SEQUENCE [LARGE SCALE GENOMIC DNA]</scope>
    <source>
        <strain evidence="10 11">IT5</strain>
    </source>
</reference>
<keyword evidence="4" id="KW-0285">Flavoprotein</keyword>
<gene>
    <name evidence="10" type="ORF">EM20IM_02215</name>
</gene>
<dbReference type="PANTHER" id="PTHR11103:SF18">
    <property type="entry name" value="SLR1189 PROTEIN"/>
    <property type="match status" value="1"/>
</dbReference>
<dbReference type="EC" id="2.1.1.10" evidence="10"/>
<dbReference type="Gene3D" id="3.20.20.330">
    <property type="entry name" value="Homocysteine-binding-like domain"/>
    <property type="match status" value="1"/>
</dbReference>
<dbReference type="CDD" id="cd00537">
    <property type="entry name" value="MTHFR"/>
    <property type="match status" value="1"/>
</dbReference>
<dbReference type="InterPro" id="IPR029041">
    <property type="entry name" value="FAD-linked_oxidoreductase-like"/>
</dbReference>
<evidence type="ECO:0000259" key="9">
    <source>
        <dbReference type="PROSITE" id="PS50970"/>
    </source>
</evidence>
<comment type="cofactor">
    <cofactor evidence="1">
        <name>FAD</name>
        <dbReference type="ChEBI" id="CHEBI:57692"/>
    </cofactor>
</comment>
<evidence type="ECO:0000313" key="11">
    <source>
        <dbReference type="Proteomes" id="UP000663088"/>
    </source>
</evidence>
<organism evidence="10 11">
    <name type="scientific">Candidatus Methylacidiphilum infernorum</name>
    <dbReference type="NCBI Taxonomy" id="511746"/>
    <lineage>
        <taxon>Bacteria</taxon>
        <taxon>Pseudomonadati</taxon>
        <taxon>Verrucomicrobiota</taxon>
        <taxon>Methylacidiphilae</taxon>
        <taxon>Methylacidiphilales</taxon>
        <taxon>Methylacidiphilaceae</taxon>
        <taxon>Methylacidiphilum (ex Ratnadevi et al. 2023)</taxon>
    </lineage>
</organism>
<dbReference type="EC" id="1.5.1.20" evidence="10"/>
<sequence length="617" mass="68032">MPWEKRMATLIDRLNESLLIGDGALGTYLYSLGVPRNYCIEELSLSQPYLIEKVHKDYIEAGAKIIRANTAEANAYHLSFFKLEKKLKEIVSSSIRLAKKALGFKEGWIAGTINPIWVRPADPPIDLSTRRTLYEEQISLLLEEGCDLLFFETFTDLSDLLLGLELARNKGAQFIFAFVASFEEGKLSSGQSLKEAFSKLREAGAVLVGINGASGVQASLHLLEEIEKKETDLLGAYPNAGKPEFYEGKLTYSASPSYFGQNVLKFVEEGLNLLGGDYGTEPVHVAAMAQAAVGVKPIKRKLAKIRLRYEVGEKETLPQVEPSLLDRLNIKPVFMVEYDSPKTLSMGKFLEGVKAIEKAGADALTLADNSLAILRVSNFAAAIHVRRVSKLIPVLHVACRDRNLLGLQSELMGLGTLGFRHILALTGDPAKSGDHPGATSVYDLNSIGLIRLLAGLNRGVNAAGKDLKGKTDFIIGCAFNPNTVQFDAQVRKLEAKLAAGAQFVMTQPVFDFELIKKIFNYLKPLGIPIFVGIMPILNYRNAEFLHNEVPGISIPEKIRSRMKNLEGEKATEAGVEFARELGEEILSHFRAIYLITPFLRYDISVRLLESLQSKKTA</sequence>